<dbReference type="RefSeq" id="WP_254093120.1">
    <property type="nucleotide sequence ID" value="NZ_JAHESC010000050.1"/>
</dbReference>
<dbReference type="AlphaFoldDB" id="A0AAP2DD77"/>
<dbReference type="SUPFAM" id="SSF51126">
    <property type="entry name" value="Pectin lyase-like"/>
    <property type="match status" value="1"/>
</dbReference>
<organism evidence="2 3">
    <name type="scientific">Dawidia soli</name>
    <dbReference type="NCBI Taxonomy" id="2782352"/>
    <lineage>
        <taxon>Bacteria</taxon>
        <taxon>Pseudomonadati</taxon>
        <taxon>Bacteroidota</taxon>
        <taxon>Cytophagia</taxon>
        <taxon>Cytophagales</taxon>
        <taxon>Chryseotaleaceae</taxon>
        <taxon>Dawidia</taxon>
    </lineage>
</organism>
<dbReference type="Proteomes" id="UP001319180">
    <property type="component" value="Unassembled WGS sequence"/>
</dbReference>
<feature type="signal peptide" evidence="1">
    <location>
        <begin position="1"/>
        <end position="21"/>
    </location>
</feature>
<evidence type="ECO:0008006" key="4">
    <source>
        <dbReference type="Google" id="ProtNLM"/>
    </source>
</evidence>
<keyword evidence="3" id="KW-1185">Reference proteome</keyword>
<name>A0AAP2DD77_9BACT</name>
<proteinExistence type="predicted"/>
<reference evidence="2 3" key="1">
    <citation type="submission" date="2021-05" db="EMBL/GenBank/DDBJ databases">
        <title>A Polyphasic approach of four new species of the genus Ohtaekwangia: Ohtaekwangia histidinii sp. nov., Ohtaekwangia cretensis sp. nov., Ohtaekwangia indiensis sp. nov., Ohtaekwangia reichenbachii sp. nov. from diverse environment.</title>
        <authorList>
            <person name="Octaviana S."/>
        </authorList>
    </citation>
    <scope>NUCLEOTIDE SEQUENCE [LARGE SCALE GENOMIC DNA]</scope>
    <source>
        <strain evidence="2 3">PWU37</strain>
    </source>
</reference>
<keyword evidence="1" id="KW-0732">Signal</keyword>
<evidence type="ECO:0000313" key="3">
    <source>
        <dbReference type="Proteomes" id="UP001319180"/>
    </source>
</evidence>
<evidence type="ECO:0000313" key="2">
    <source>
        <dbReference type="EMBL" id="MBT1689898.1"/>
    </source>
</evidence>
<comment type="caution">
    <text evidence="2">The sequence shown here is derived from an EMBL/GenBank/DDBJ whole genome shotgun (WGS) entry which is preliminary data.</text>
</comment>
<dbReference type="EMBL" id="JAHESC010000050">
    <property type="protein sequence ID" value="MBT1689898.1"/>
    <property type="molecule type" value="Genomic_DNA"/>
</dbReference>
<evidence type="ECO:0000256" key="1">
    <source>
        <dbReference type="SAM" id="SignalP"/>
    </source>
</evidence>
<protein>
    <recommendedName>
        <fullName evidence="4">Right handed beta helix domain-containing protein</fullName>
    </recommendedName>
</protein>
<feature type="chain" id="PRO_5042900865" description="Right handed beta helix domain-containing protein" evidence="1">
    <location>
        <begin position="22"/>
        <end position="590"/>
    </location>
</feature>
<dbReference type="InterPro" id="IPR011050">
    <property type="entry name" value="Pectin_lyase_fold/virulence"/>
</dbReference>
<sequence length="590" mass="63019">MKSQIFLLGLLICALAAQVEAQVKIGDNPATIDPNSLLELESTNKGFLPPRVALTSLSSVAPLTGAVPTGMLVYSSGGVVADGYYYWNATQWVPFIYQGEASVTTKTATGALAKSETFVIASNDITLTLPAITGADDGLSMTIKNVGTHTDQVDVVPSGSSTIDGTTVSKHFRWVAKTYVASGGDWLIKVNEGKADNIFEVSETGSWTTIAEVIEFLDLHMVEPSVVRLVGGEYPVAATQTIDLPFPLTIQGSTYGAATITAGGASGTLFDCMTETYFKMLAFDAAGASGVDAIHLNSNNEYYEIKDCTIDGFDKGIVALSNVEMWVFELDILNATSAGIEIVSGGLSGVSLKISETDFLNCEKGINLLSGTNPVVSILNCGFYNDTAGQIGINYVPATFTSLSRVFVTNNSWNNTGTFMEGFDFTLASGRDANTFIKNNSGGQDRNPNSRINVANNSATTSITTAGTWYKANWTAGTQTSITTKWTISTNRITYQPVNRADGWAVITGNLQVPSNNRTISIAIVKNGVTTTRFGETDLRLTTAGDPYQFATTIYLTGIGPGDYFEIYCTSSVSGETVTFRDVQWFTETK</sequence>
<accession>A0AAP2DD77</accession>
<gene>
    <name evidence="2" type="ORF">KK078_25270</name>
</gene>